<dbReference type="Gene3D" id="3.30.930.10">
    <property type="entry name" value="Bira Bifunctional Protein, Domain 2"/>
    <property type="match status" value="1"/>
</dbReference>
<evidence type="ECO:0000313" key="3">
    <source>
        <dbReference type="Proteomes" id="UP000075420"/>
    </source>
</evidence>
<protein>
    <recommendedName>
        <fullName evidence="1">Aminoacyl-transfer RNA synthetases class-II family profile domain-containing protein</fullName>
    </recommendedName>
</protein>
<reference evidence="2 3" key="1">
    <citation type="submission" date="2014-02" db="EMBL/GenBank/DDBJ databases">
        <title>The small core and large imbalanced accessory genome model reveals a collaborative survival strategy of Sorangium cellulosum strains in nature.</title>
        <authorList>
            <person name="Han K."/>
            <person name="Peng R."/>
            <person name="Blom J."/>
            <person name="Li Y.-Z."/>
        </authorList>
    </citation>
    <scope>NUCLEOTIDE SEQUENCE [LARGE SCALE GENOMIC DNA]</scope>
    <source>
        <strain evidence="2 3">So0157-25</strain>
    </source>
</reference>
<evidence type="ECO:0000259" key="1">
    <source>
        <dbReference type="PROSITE" id="PS50862"/>
    </source>
</evidence>
<accession>A0A150PBT2</accession>
<dbReference type="SUPFAM" id="SSF55681">
    <property type="entry name" value="Class II aaRS and biotin synthetases"/>
    <property type="match status" value="1"/>
</dbReference>
<organism evidence="2 3">
    <name type="scientific">Sorangium cellulosum</name>
    <name type="common">Polyangium cellulosum</name>
    <dbReference type="NCBI Taxonomy" id="56"/>
    <lineage>
        <taxon>Bacteria</taxon>
        <taxon>Pseudomonadati</taxon>
        <taxon>Myxococcota</taxon>
        <taxon>Polyangia</taxon>
        <taxon>Polyangiales</taxon>
        <taxon>Polyangiaceae</taxon>
        <taxon>Sorangium</taxon>
    </lineage>
</organism>
<evidence type="ECO:0000313" key="2">
    <source>
        <dbReference type="EMBL" id="KYF53127.1"/>
    </source>
</evidence>
<sequence length="391" mass="43842">MRKTVTVELATPATEMAQEEIPKQIAFLSKEIANIRFVRGGAALEFEAPEEREADLARAAEGLARTMQRSLRQLTRKLVYRSPACDRVEFRGGALPDGITQMGQGQVALEGLPLRLYRYFDRSLEALGAPFSPSPILVPTLIPAATLAKCDYFRSFPHIVTFTCHLPEDMPRIEDFRARHQDRDSLDERALGDMAHPEVCLSPAVCYHVYAANRDRVLPAAGARYALAGRCFRYESSKMVDLRRLWEFTMREIVFLGSRENVLGLREQGNELVARYLDEHRLAGEIRTASDPFFIAPDAAAKTYFQISSETKYEISLMLPEDERVAAGSLNYHTDFFGRAFGCNVEGAGPMHSVCIAFGLERWVYAFLAQHGSDPSAWPDVVRRAPEMAGL</sequence>
<dbReference type="PROSITE" id="PS50862">
    <property type="entry name" value="AA_TRNA_LIGASE_II"/>
    <property type="match status" value="1"/>
</dbReference>
<proteinExistence type="predicted"/>
<dbReference type="AlphaFoldDB" id="A0A150PBT2"/>
<feature type="domain" description="Aminoacyl-transfer RNA synthetases class-II family profile" evidence="1">
    <location>
        <begin position="224"/>
        <end position="386"/>
    </location>
</feature>
<dbReference type="InterPro" id="IPR045864">
    <property type="entry name" value="aa-tRNA-synth_II/BPL/LPL"/>
</dbReference>
<dbReference type="InterPro" id="IPR006195">
    <property type="entry name" value="aa-tRNA-synth_II"/>
</dbReference>
<dbReference type="EMBL" id="JELY01002260">
    <property type="protein sequence ID" value="KYF53127.1"/>
    <property type="molecule type" value="Genomic_DNA"/>
</dbReference>
<dbReference type="Proteomes" id="UP000075420">
    <property type="component" value="Unassembled WGS sequence"/>
</dbReference>
<name>A0A150PBT2_SORCE</name>
<gene>
    <name evidence="2" type="ORF">BE08_39955</name>
</gene>
<comment type="caution">
    <text evidence="2">The sequence shown here is derived from an EMBL/GenBank/DDBJ whole genome shotgun (WGS) entry which is preliminary data.</text>
</comment>